<comment type="caution">
    <text evidence="1">The sequence shown here is derived from an EMBL/GenBank/DDBJ whole genome shotgun (WGS) entry which is preliminary data.</text>
</comment>
<name>A0A922L5U7_DERFA</name>
<gene>
    <name evidence="1" type="ORF">DERF_005087</name>
</gene>
<dbReference type="EMBL" id="ASGP02000002">
    <property type="protein sequence ID" value="KAH9521426.1"/>
    <property type="molecule type" value="Genomic_DNA"/>
</dbReference>
<dbReference type="Proteomes" id="UP000790347">
    <property type="component" value="Unassembled WGS sequence"/>
</dbReference>
<accession>A0A922L5U7</accession>
<proteinExistence type="predicted"/>
<reference evidence="1" key="1">
    <citation type="submission" date="2013-05" db="EMBL/GenBank/DDBJ databases">
        <authorList>
            <person name="Yim A.K.Y."/>
            <person name="Chan T.F."/>
            <person name="Ji K.M."/>
            <person name="Liu X.Y."/>
            <person name="Zhou J.W."/>
            <person name="Li R.Q."/>
            <person name="Yang K.Y."/>
            <person name="Li J."/>
            <person name="Li M."/>
            <person name="Law P.T.W."/>
            <person name="Wu Y.L."/>
            <person name="Cai Z.L."/>
            <person name="Qin H."/>
            <person name="Bao Y."/>
            <person name="Leung R.K.K."/>
            <person name="Ng P.K.S."/>
            <person name="Zou J."/>
            <person name="Zhong X.J."/>
            <person name="Ran P.X."/>
            <person name="Zhong N.S."/>
            <person name="Liu Z.G."/>
            <person name="Tsui S.K.W."/>
        </authorList>
    </citation>
    <scope>NUCLEOTIDE SEQUENCE</scope>
    <source>
        <strain evidence="1">Derf</strain>
        <tissue evidence="1">Whole organism</tissue>
    </source>
</reference>
<organism evidence="1 2">
    <name type="scientific">Dermatophagoides farinae</name>
    <name type="common">American house dust mite</name>
    <dbReference type="NCBI Taxonomy" id="6954"/>
    <lineage>
        <taxon>Eukaryota</taxon>
        <taxon>Metazoa</taxon>
        <taxon>Ecdysozoa</taxon>
        <taxon>Arthropoda</taxon>
        <taxon>Chelicerata</taxon>
        <taxon>Arachnida</taxon>
        <taxon>Acari</taxon>
        <taxon>Acariformes</taxon>
        <taxon>Sarcoptiformes</taxon>
        <taxon>Astigmata</taxon>
        <taxon>Psoroptidia</taxon>
        <taxon>Analgoidea</taxon>
        <taxon>Pyroglyphidae</taxon>
        <taxon>Dermatophagoidinae</taxon>
        <taxon>Dermatophagoides</taxon>
    </lineage>
</organism>
<keyword evidence="2" id="KW-1185">Reference proteome</keyword>
<dbReference type="AlphaFoldDB" id="A0A922L5U7"/>
<reference evidence="1" key="2">
    <citation type="journal article" date="2022" name="Res Sq">
        <title>Comparative Genomics Reveals Insights into the Divergent Evolution of Astigmatic Mites and Household Pest Adaptations.</title>
        <authorList>
            <person name="Xiong Q."/>
            <person name="Wan A.T.-Y."/>
            <person name="Liu X.-Y."/>
            <person name="Fung C.S.-H."/>
            <person name="Xiao X."/>
            <person name="Malainual N."/>
            <person name="Hou J."/>
            <person name="Wang L."/>
            <person name="Wang M."/>
            <person name="Yang K."/>
            <person name="Cui Y."/>
            <person name="Leung E."/>
            <person name="Nong W."/>
            <person name="Shin S.-K."/>
            <person name="Au S."/>
            <person name="Jeong K.Y."/>
            <person name="Chew F.T."/>
            <person name="Hui J."/>
            <person name="Leung T.F."/>
            <person name="Tungtrongchitr A."/>
            <person name="Zhong N."/>
            <person name="Liu Z."/>
            <person name="Tsui S."/>
        </authorList>
    </citation>
    <scope>NUCLEOTIDE SEQUENCE</scope>
    <source>
        <strain evidence="1">Derf</strain>
        <tissue evidence="1">Whole organism</tissue>
    </source>
</reference>
<evidence type="ECO:0000313" key="2">
    <source>
        <dbReference type="Proteomes" id="UP000790347"/>
    </source>
</evidence>
<sequence>MHQLANDFIANIKKALNLFSRNSCSSMYYIQMVSDLAKNETISWNKCIRHQVNSHHERIMISPSTTHGHMTTLFSQPVLMTTSHRQTYEL</sequence>
<protein>
    <submittedName>
        <fullName evidence="1">Uncharacterized protein</fullName>
    </submittedName>
</protein>
<evidence type="ECO:0000313" key="1">
    <source>
        <dbReference type="EMBL" id="KAH9521426.1"/>
    </source>
</evidence>